<dbReference type="EMBL" id="JPVQ01000021">
    <property type="protein sequence ID" value="KGR90339.1"/>
    <property type="molecule type" value="Genomic_DNA"/>
</dbReference>
<dbReference type="Pfam" id="PF11193">
    <property type="entry name" value="DUF2812"/>
    <property type="match status" value="1"/>
</dbReference>
<evidence type="ECO:0000313" key="3">
    <source>
        <dbReference type="Proteomes" id="UP000030595"/>
    </source>
</evidence>
<dbReference type="InterPro" id="IPR021359">
    <property type="entry name" value="DUF2812"/>
</dbReference>
<keyword evidence="1" id="KW-0812">Transmembrane</keyword>
<accession>A0A0A3J011</accession>
<feature type="transmembrane region" description="Helical" evidence="1">
    <location>
        <begin position="114"/>
        <end position="134"/>
    </location>
</feature>
<organism evidence="2 3">
    <name type="scientific">Ureibacillus massiliensis 4400831 = CIP 108448 = CCUG 49529</name>
    <dbReference type="NCBI Taxonomy" id="1211035"/>
    <lineage>
        <taxon>Bacteria</taxon>
        <taxon>Bacillati</taxon>
        <taxon>Bacillota</taxon>
        <taxon>Bacilli</taxon>
        <taxon>Bacillales</taxon>
        <taxon>Caryophanaceae</taxon>
        <taxon>Ureibacillus</taxon>
    </lineage>
</organism>
<dbReference type="OrthoDB" id="8757095at2"/>
<evidence type="ECO:0000313" key="2">
    <source>
        <dbReference type="EMBL" id="KGR90339.1"/>
    </source>
</evidence>
<protein>
    <recommendedName>
        <fullName evidence="4">DUF2812 domain-containing protein</fullName>
    </recommendedName>
</protein>
<dbReference type="Proteomes" id="UP000030595">
    <property type="component" value="Unassembled WGS sequence"/>
</dbReference>
<reference evidence="2 3" key="1">
    <citation type="submission" date="2014-02" db="EMBL/GenBank/DDBJ databases">
        <title>Draft genome sequence of Lysinibacillus massiliensis CCUG 49529.</title>
        <authorList>
            <person name="Zhang F."/>
            <person name="Wang G."/>
            <person name="Zhang L."/>
        </authorList>
    </citation>
    <scope>NUCLEOTIDE SEQUENCE [LARGE SCALE GENOMIC DNA]</scope>
    <source>
        <strain evidence="2 3">CCUG 49529</strain>
    </source>
</reference>
<keyword evidence="1" id="KW-0472">Membrane</keyword>
<dbReference type="AlphaFoldDB" id="A0A0A3J011"/>
<name>A0A0A3J011_9BACL</name>
<proteinExistence type="predicted"/>
<evidence type="ECO:0000256" key="1">
    <source>
        <dbReference type="SAM" id="Phobius"/>
    </source>
</evidence>
<feature type="transmembrane region" description="Helical" evidence="1">
    <location>
        <begin position="146"/>
        <end position="166"/>
    </location>
</feature>
<comment type="caution">
    <text evidence="2">The sequence shown here is derived from an EMBL/GenBank/DDBJ whole genome shotgun (WGS) entry which is preliminary data.</text>
</comment>
<keyword evidence="1" id="KW-1133">Transmembrane helix</keyword>
<evidence type="ECO:0008006" key="4">
    <source>
        <dbReference type="Google" id="ProtNLM"/>
    </source>
</evidence>
<sequence length="181" mass="21581">MKDEILKIRFYIDFEKEERWINKMCKAGWHLKKFGFGYFKFEKGIPGQYIYRNELLNGLNQKDDSKEYIAFLEASGVELVSKSFSWAYFRKKSSEGDFELYTDTSSKLNYMNRIYYLFLFLFLLNLAMGTLNITDIFDGAYNSIRIVGFFNLFAALIIGIPLFRVFKKRRKLKEQLEIFND</sequence>
<keyword evidence="3" id="KW-1185">Reference proteome</keyword>
<dbReference type="eggNOG" id="ENOG5032UIA">
    <property type="taxonomic scope" value="Bacteria"/>
</dbReference>
<gene>
    <name evidence="2" type="ORF">CD30_12280</name>
</gene>
<dbReference type="RefSeq" id="WP_036177178.1">
    <property type="nucleotide sequence ID" value="NZ_AVCZ01000021.1"/>
</dbReference>